<feature type="region of interest" description="Disordered" evidence="1">
    <location>
        <begin position="62"/>
        <end position="87"/>
    </location>
</feature>
<dbReference type="EMBL" id="LUGG01000001">
    <property type="protein sequence ID" value="OBZ79305.1"/>
    <property type="molecule type" value="Genomic_DNA"/>
</dbReference>
<protein>
    <submittedName>
        <fullName evidence="2">Uncharacterized protein</fullName>
    </submittedName>
</protein>
<feature type="compositionally biased region" description="Low complexity" evidence="1">
    <location>
        <begin position="65"/>
        <end position="78"/>
    </location>
</feature>
<dbReference type="OrthoDB" id="10251089at2759"/>
<keyword evidence="3" id="KW-1185">Reference proteome</keyword>
<feature type="region of interest" description="Disordered" evidence="1">
    <location>
        <begin position="128"/>
        <end position="219"/>
    </location>
</feature>
<dbReference type="AlphaFoldDB" id="A0A1C7MR07"/>
<evidence type="ECO:0000256" key="1">
    <source>
        <dbReference type="SAM" id="MobiDB-lite"/>
    </source>
</evidence>
<dbReference type="GO" id="GO:0006511">
    <property type="term" value="P:ubiquitin-dependent protein catabolic process"/>
    <property type="evidence" value="ECO:0007669"/>
    <property type="project" value="InterPro"/>
</dbReference>
<comment type="caution">
    <text evidence="2">The sequence shown here is derived from an EMBL/GenBank/DDBJ whole genome shotgun (WGS) entry which is preliminary data.</text>
</comment>
<feature type="compositionally biased region" description="Low complexity" evidence="1">
    <location>
        <begin position="136"/>
        <end position="155"/>
    </location>
</feature>
<dbReference type="Proteomes" id="UP000092993">
    <property type="component" value="Unassembled WGS sequence"/>
</dbReference>
<organism evidence="2 3">
    <name type="scientific">Grifola frondosa</name>
    <name type="common">Maitake</name>
    <name type="synonym">Polyporus frondosus</name>
    <dbReference type="NCBI Taxonomy" id="5627"/>
    <lineage>
        <taxon>Eukaryota</taxon>
        <taxon>Fungi</taxon>
        <taxon>Dikarya</taxon>
        <taxon>Basidiomycota</taxon>
        <taxon>Agaricomycotina</taxon>
        <taxon>Agaricomycetes</taxon>
        <taxon>Polyporales</taxon>
        <taxon>Grifolaceae</taxon>
        <taxon>Grifola</taxon>
    </lineage>
</organism>
<sequence length="219" mass="23539">MLVRIRSKDGNFRFDLAPTTDISELVSKIIETASDPDLSTTLQALGFKHGDLFFVSYKSNPAQDTSGGATTTTSAPTTHDSSKRSWDAVVEDSVDQYWRKQDGKIRAGATHASANTARMRCATTACHSNRTTRAITPNTVSNTSPTMPTSTGSRPTRPPPQQQLAPPQPRPSPAHAALVPREGPVPIRRAPAMAARDLHRVPDVRDHAAEPAVPYGGPP</sequence>
<dbReference type="PANTHER" id="PTHR12710">
    <property type="entry name" value="NUCLEAR PROTEIN LOCALIZATION 4"/>
    <property type="match status" value="1"/>
</dbReference>
<dbReference type="InterPro" id="IPR016563">
    <property type="entry name" value="Npl4"/>
</dbReference>
<name>A0A1C7MR07_GRIFR</name>
<dbReference type="STRING" id="5627.A0A1C7MR07"/>
<proteinExistence type="predicted"/>
<accession>A0A1C7MR07</accession>
<reference evidence="2 3" key="1">
    <citation type="submission" date="2016-03" db="EMBL/GenBank/DDBJ databases">
        <title>Whole genome sequencing of Grifola frondosa 9006-11.</title>
        <authorList>
            <person name="Min B."/>
            <person name="Park H."/>
            <person name="Kim J.-G."/>
            <person name="Cho H."/>
            <person name="Oh Y.-L."/>
            <person name="Kong W.-S."/>
            <person name="Choi I.-G."/>
        </authorList>
    </citation>
    <scope>NUCLEOTIDE SEQUENCE [LARGE SCALE GENOMIC DNA]</scope>
    <source>
        <strain evidence="2 3">9006-11</strain>
    </source>
</reference>
<feature type="compositionally biased region" description="Basic and acidic residues" evidence="1">
    <location>
        <begin position="196"/>
        <end position="209"/>
    </location>
</feature>
<evidence type="ECO:0000313" key="3">
    <source>
        <dbReference type="Proteomes" id="UP000092993"/>
    </source>
</evidence>
<evidence type="ECO:0000313" key="2">
    <source>
        <dbReference type="EMBL" id="OBZ79305.1"/>
    </source>
</evidence>
<gene>
    <name evidence="2" type="ORF">A0H81_00415</name>
</gene>
<feature type="compositionally biased region" description="Pro residues" evidence="1">
    <location>
        <begin position="156"/>
        <end position="172"/>
    </location>
</feature>